<feature type="compositionally biased region" description="Basic and acidic residues" evidence="1">
    <location>
        <begin position="11"/>
        <end position="22"/>
    </location>
</feature>
<dbReference type="OrthoDB" id="7596874at2"/>
<dbReference type="Proteomes" id="UP000027866">
    <property type="component" value="Unassembled WGS sequence"/>
</dbReference>
<evidence type="ECO:0000313" key="3">
    <source>
        <dbReference type="Proteomes" id="UP000027866"/>
    </source>
</evidence>
<gene>
    <name evidence="2" type="ORF">EH32_05325</name>
</gene>
<name>A0A074MYJ7_9SPHN</name>
<evidence type="ECO:0000313" key="2">
    <source>
        <dbReference type="EMBL" id="KEO98534.1"/>
    </source>
</evidence>
<accession>A0A074MYJ7</accession>
<proteinExistence type="predicted"/>
<organism evidence="2 3">
    <name type="scientific">Erythrobacter litoralis</name>
    <dbReference type="NCBI Taxonomy" id="39960"/>
    <lineage>
        <taxon>Bacteria</taxon>
        <taxon>Pseudomonadati</taxon>
        <taxon>Pseudomonadota</taxon>
        <taxon>Alphaproteobacteria</taxon>
        <taxon>Sphingomonadales</taxon>
        <taxon>Erythrobacteraceae</taxon>
        <taxon>Erythrobacter/Porphyrobacter group</taxon>
        <taxon>Erythrobacter</taxon>
    </lineage>
</organism>
<reference evidence="2 3" key="1">
    <citation type="submission" date="2014-04" db="EMBL/GenBank/DDBJ databases">
        <title>A comprehensive comparison of genomes of Erythrobacter spp. Strains.</title>
        <authorList>
            <person name="Zheng Q."/>
        </authorList>
    </citation>
    <scope>NUCLEOTIDE SEQUENCE [LARGE SCALE GENOMIC DNA]</scope>
    <source>
        <strain evidence="2 3">DSM 8509</strain>
    </source>
</reference>
<feature type="region of interest" description="Disordered" evidence="1">
    <location>
        <begin position="1"/>
        <end position="22"/>
    </location>
</feature>
<dbReference type="RefSeq" id="WP_034900754.1">
    <property type="nucleotide sequence ID" value="NZ_CP017057.1"/>
</dbReference>
<evidence type="ECO:0000256" key="1">
    <source>
        <dbReference type="SAM" id="MobiDB-lite"/>
    </source>
</evidence>
<dbReference type="PATRIC" id="fig|39960.10.peg.2086"/>
<dbReference type="AlphaFoldDB" id="A0A074MYJ7"/>
<dbReference type="KEGG" id="elq:Ga0102493_112994"/>
<dbReference type="EMBL" id="JMIX01000003">
    <property type="protein sequence ID" value="KEO98534.1"/>
    <property type="molecule type" value="Genomic_DNA"/>
</dbReference>
<keyword evidence="3" id="KW-1185">Reference proteome</keyword>
<protein>
    <submittedName>
        <fullName evidence="2">Uncharacterized protein</fullName>
    </submittedName>
</protein>
<sequence length="100" mass="10665">MSETALPEGPRAGDRHTTFTDDPVKEHLLRGLVTVAMELSVTRERVATLEALLVENGVLDQGAADAYEPAGEDAGKRAAEREKLVAAILAPIMESLARPS</sequence>
<comment type="caution">
    <text evidence="2">The sequence shown here is derived from an EMBL/GenBank/DDBJ whole genome shotgun (WGS) entry which is preliminary data.</text>
</comment>